<name>A0A9W5YF64_9FIRM</name>
<feature type="domain" description="Endonuclease GajA/Old nuclease/RecF-like AAA" evidence="1">
    <location>
        <begin position="1"/>
        <end position="351"/>
    </location>
</feature>
<dbReference type="EMBL" id="BRLB01000033">
    <property type="protein sequence ID" value="GKX32367.1"/>
    <property type="molecule type" value="Genomic_DNA"/>
</dbReference>
<dbReference type="PIRSF" id="PIRSF029347">
    <property type="entry name" value="RecF"/>
    <property type="match status" value="1"/>
</dbReference>
<dbReference type="Pfam" id="PF13175">
    <property type="entry name" value="AAA_15"/>
    <property type="match status" value="1"/>
</dbReference>
<dbReference type="Proteomes" id="UP001144256">
    <property type="component" value="Unassembled WGS sequence"/>
</dbReference>
<evidence type="ECO:0000313" key="2">
    <source>
        <dbReference type="EMBL" id="GKX32367.1"/>
    </source>
</evidence>
<protein>
    <recommendedName>
        <fullName evidence="1">Endonuclease GajA/Old nuclease/RecF-like AAA domain-containing protein</fullName>
    </recommendedName>
</protein>
<keyword evidence="3" id="KW-1185">Reference proteome</keyword>
<comment type="caution">
    <text evidence="2">The sequence shown here is derived from an EMBL/GenBank/DDBJ whole genome shotgun (WGS) entry which is preliminary data.</text>
</comment>
<dbReference type="PANTHER" id="PTHR40396">
    <property type="entry name" value="ATPASE-LIKE PROTEIN"/>
    <property type="match status" value="1"/>
</dbReference>
<accession>A0A9W5YF64</accession>
<dbReference type="InterPro" id="IPR027417">
    <property type="entry name" value="P-loop_NTPase"/>
</dbReference>
<gene>
    <name evidence="2" type="ORF">SH1V18_48470</name>
</gene>
<sequence>MIRSFSFENFKSFVNTTLDIEQLTIMVGANASGKTNAIEGIKILSELVTGRDISDILDGTKNSKGWIRGGSDACPRFNSNHFTLGCVIGYDDSTDLKYKVTIKVNEKIHIKEERLDRIIYNGEKVIVENIFCTKKLTNYSGMIKAEYSNGENGPNPVIECVGGNCILSQLATKIPINSEYDKKIIGEINHVVSRLRNILFFNPEPTSMEVYSRINDVEMKPDGSNLPSVLHYLCREMKKKEKILEIIRVLPENEFEDISFDKTSIGDVMFKVKEKVGIKKYDIESEKLSYGTLRALSIVAALLQGKERSMIIIEEVNNGIHPSRASKLIDIISSVSKERNIDTLITTHNTALLNAVDKENLQGVVVCYRNVSSGSSKFISLIDIEKYPTLMAKGKLGELLEKDEVNKAIINNKNKRKNCYTWMEE</sequence>
<dbReference type="PANTHER" id="PTHR40396:SF1">
    <property type="entry name" value="ATPASE AAA-TYPE CORE DOMAIN-CONTAINING PROTEIN"/>
    <property type="match status" value="1"/>
</dbReference>
<dbReference type="Gene3D" id="3.40.50.300">
    <property type="entry name" value="P-loop containing nucleotide triphosphate hydrolases"/>
    <property type="match status" value="2"/>
</dbReference>
<dbReference type="AlphaFoldDB" id="A0A9W5YF64"/>
<proteinExistence type="predicted"/>
<dbReference type="RefSeq" id="WP_281819869.1">
    <property type="nucleotide sequence ID" value="NZ_BRLB01000033.1"/>
</dbReference>
<reference evidence="2" key="1">
    <citation type="submission" date="2022-06" db="EMBL/GenBank/DDBJ databases">
        <title>Vallitalea longa sp. nov., an anaerobic bacterium isolated from marine sediment.</title>
        <authorList>
            <person name="Hirano S."/>
            <person name="Terahara T."/>
            <person name="Mori K."/>
            <person name="Hamada M."/>
            <person name="Matsumoto R."/>
            <person name="Kobayashi T."/>
        </authorList>
    </citation>
    <scope>NUCLEOTIDE SEQUENCE</scope>
    <source>
        <strain evidence="2">SH18-1</strain>
    </source>
</reference>
<dbReference type="InterPro" id="IPR041685">
    <property type="entry name" value="AAA_GajA/Old/RecF-like"/>
</dbReference>
<evidence type="ECO:0000313" key="3">
    <source>
        <dbReference type="Proteomes" id="UP001144256"/>
    </source>
</evidence>
<dbReference type="InterPro" id="IPR014555">
    <property type="entry name" value="RecF-like"/>
</dbReference>
<evidence type="ECO:0000259" key="1">
    <source>
        <dbReference type="Pfam" id="PF13175"/>
    </source>
</evidence>
<organism evidence="2 3">
    <name type="scientific">Vallitalea longa</name>
    <dbReference type="NCBI Taxonomy" id="2936439"/>
    <lineage>
        <taxon>Bacteria</taxon>
        <taxon>Bacillati</taxon>
        <taxon>Bacillota</taxon>
        <taxon>Clostridia</taxon>
        <taxon>Lachnospirales</taxon>
        <taxon>Vallitaleaceae</taxon>
        <taxon>Vallitalea</taxon>
    </lineage>
</organism>
<dbReference type="SUPFAM" id="SSF52540">
    <property type="entry name" value="P-loop containing nucleoside triphosphate hydrolases"/>
    <property type="match status" value="1"/>
</dbReference>